<evidence type="ECO:0000313" key="1">
    <source>
        <dbReference type="EMBL" id="CAI9118937.1"/>
    </source>
</evidence>
<protein>
    <submittedName>
        <fullName evidence="1">OLC1v1020571C1</fullName>
    </submittedName>
</protein>
<dbReference type="AlphaFoldDB" id="A0AAV1EH78"/>
<organism evidence="1 2">
    <name type="scientific">Oldenlandia corymbosa var. corymbosa</name>
    <dbReference type="NCBI Taxonomy" id="529605"/>
    <lineage>
        <taxon>Eukaryota</taxon>
        <taxon>Viridiplantae</taxon>
        <taxon>Streptophyta</taxon>
        <taxon>Embryophyta</taxon>
        <taxon>Tracheophyta</taxon>
        <taxon>Spermatophyta</taxon>
        <taxon>Magnoliopsida</taxon>
        <taxon>eudicotyledons</taxon>
        <taxon>Gunneridae</taxon>
        <taxon>Pentapetalae</taxon>
        <taxon>asterids</taxon>
        <taxon>lamiids</taxon>
        <taxon>Gentianales</taxon>
        <taxon>Rubiaceae</taxon>
        <taxon>Rubioideae</taxon>
        <taxon>Spermacoceae</taxon>
        <taxon>Hedyotis-Oldenlandia complex</taxon>
        <taxon>Oldenlandia</taxon>
    </lineage>
</organism>
<reference evidence="1" key="1">
    <citation type="submission" date="2023-03" db="EMBL/GenBank/DDBJ databases">
        <authorList>
            <person name="Julca I."/>
        </authorList>
    </citation>
    <scope>NUCLEOTIDE SEQUENCE</scope>
</reference>
<sequence>MARKNNGNNMNGLLEIGKEGFATLEWEERYGGGSRTTTTTVVTTLPTPTPVAMAVQPPPTAYWWNNNRRLPAHPKLVSPHDITSTTTTTYYNHFVPTPAKEMAISTIDCDQAAKKYNGVLIKESTTANYKRKPTSFFSSLRRGYY</sequence>
<proteinExistence type="predicted"/>
<keyword evidence="2" id="KW-1185">Reference proteome</keyword>
<name>A0AAV1EH78_OLDCO</name>
<dbReference type="EMBL" id="OX459126">
    <property type="protein sequence ID" value="CAI9118937.1"/>
    <property type="molecule type" value="Genomic_DNA"/>
</dbReference>
<dbReference type="Proteomes" id="UP001161247">
    <property type="component" value="Chromosome 9"/>
</dbReference>
<accession>A0AAV1EH78</accession>
<evidence type="ECO:0000313" key="2">
    <source>
        <dbReference type="Proteomes" id="UP001161247"/>
    </source>
</evidence>
<gene>
    <name evidence="1" type="ORF">OLC1_LOCUS24702</name>
</gene>